<dbReference type="PROSITE" id="PS50887">
    <property type="entry name" value="GGDEF"/>
    <property type="match status" value="1"/>
</dbReference>
<dbReference type="AlphaFoldDB" id="A0A2T3G4J0"/>
<gene>
    <name evidence="4" type="ORF">C7U54_05745</name>
    <name evidence="3" type="ORF">Fi14EGH31_21910</name>
</gene>
<dbReference type="InterPro" id="IPR013655">
    <property type="entry name" value="PAS_fold_3"/>
</dbReference>
<dbReference type="PANTHER" id="PTHR33121">
    <property type="entry name" value="CYCLIC DI-GMP PHOSPHODIESTERASE PDEF"/>
    <property type="match status" value="1"/>
</dbReference>
<dbReference type="InterPro" id="IPR050706">
    <property type="entry name" value="Cyclic-di-GMP_PDE-like"/>
</dbReference>
<evidence type="ECO:0000313" key="5">
    <source>
        <dbReference type="Proteomes" id="UP000240974"/>
    </source>
</evidence>
<reference evidence="6" key="3">
    <citation type="submission" date="2020-09" db="EMBL/GenBank/DDBJ databases">
        <title>Complete genome sequencing of Faecalibacillus intestinalis strain 14EGH31.</title>
        <authorList>
            <person name="Sakamoto M."/>
            <person name="Murakami T."/>
            <person name="Mori H."/>
        </authorList>
    </citation>
    <scope>NUCLEOTIDE SEQUENCE [LARGE SCALE GENOMIC DNA]</scope>
    <source>
        <strain evidence="6">14EGH31</strain>
    </source>
</reference>
<dbReference type="SUPFAM" id="SSF141868">
    <property type="entry name" value="EAL domain-like"/>
    <property type="match status" value="1"/>
</dbReference>
<dbReference type="CDD" id="cd01949">
    <property type="entry name" value="GGDEF"/>
    <property type="match status" value="1"/>
</dbReference>
<dbReference type="GO" id="GO:0071111">
    <property type="term" value="F:cyclic-guanylate-specific phosphodiesterase activity"/>
    <property type="evidence" value="ECO:0007669"/>
    <property type="project" value="InterPro"/>
</dbReference>
<dbReference type="GeneID" id="70580629"/>
<reference evidence="4 5" key="1">
    <citation type="journal article" date="2019" name="Int. J. Syst. Evol. Microbiol.">
        <title>Faecalibacillus intestinalis gen. nov., sp. nov. and Faecalibacillus faecis sp. nov., isolated from human faeces.</title>
        <authorList>
            <person name="Seo B."/>
            <person name="Jeon K."/>
            <person name="Baek I."/>
            <person name="Lee Y.M."/>
            <person name="Baek K."/>
            <person name="Ko G."/>
        </authorList>
    </citation>
    <scope>NUCLEOTIDE SEQUENCE [LARGE SCALE GENOMIC DNA]</scope>
    <source>
        <strain evidence="4 5">SNUG30099</strain>
    </source>
</reference>
<dbReference type="RefSeq" id="WP_107029607.1">
    <property type="nucleotide sequence ID" value="NZ_AP024085.1"/>
</dbReference>
<keyword evidence="5" id="KW-1185">Reference proteome</keyword>
<dbReference type="Gene3D" id="3.20.20.450">
    <property type="entry name" value="EAL domain"/>
    <property type="match status" value="1"/>
</dbReference>
<dbReference type="EMBL" id="AP024085">
    <property type="protein sequence ID" value="BCL58479.1"/>
    <property type="molecule type" value="Genomic_DNA"/>
</dbReference>
<dbReference type="Pfam" id="PF00563">
    <property type="entry name" value="EAL"/>
    <property type="match status" value="1"/>
</dbReference>
<dbReference type="InterPro" id="IPR029787">
    <property type="entry name" value="Nucleotide_cyclase"/>
</dbReference>
<evidence type="ECO:0000259" key="2">
    <source>
        <dbReference type="PROSITE" id="PS50887"/>
    </source>
</evidence>
<proteinExistence type="predicted"/>
<dbReference type="NCBIfam" id="TIGR00254">
    <property type="entry name" value="GGDEF"/>
    <property type="match status" value="1"/>
</dbReference>
<accession>A0A2T3G4J0</accession>
<sequence>MTFQEKKEIYKKIIVSLDYCVDDYLYILDVEKNEYFISPHAATRFKMENYYFKNPLNEFKKIVYYKDYELLLSDLNKILSKEKDFHNMQYRWLNKESIPVWINCRGTVICEDNEVKYIIGCINEIGKKQYADNVSGLLGEESFKTIIYPIDDDFHTGFVLRLGIDDFKNINENYGLKFGDEVLKQTGKYIKEFLNEHQSLYRIVSDEFIILDLFGTKDDAICLYQQIQESTINFIESMNYEIYYTISAGILDFCSHPTASYTEIMKWTEFALNKAKESGKNTYNIFLDEDYQKFQRESSLIRYLHQAIDHAYEGFDVYFQPIINIKENKVENLEALLRFECSDFGKVSPQEFIPLLEKSGLIIPVGKWVLEKSIQACLALQKWAPGLKVNVNISYIQVSKSVVLRDILNIIKKYNVDQNRLVIELTESGFIESDRFFVSFCNRLKENGILLALDDFGTGYSNFHYLYNLKPDCIKVDRGLMKNALANQYENMLLKHMIDMAHSVDVKMCIEGIETQEELDKILEMGCDYIQGYYFSKPLPFNEIEEYLKKKRK</sequence>
<protein>
    <submittedName>
        <fullName evidence="3 4">GGDEF-domain containing protein</fullName>
    </submittedName>
</protein>
<dbReference type="InterPro" id="IPR000160">
    <property type="entry name" value="GGDEF_dom"/>
</dbReference>
<dbReference type="CDD" id="cd01948">
    <property type="entry name" value="EAL"/>
    <property type="match status" value="1"/>
</dbReference>
<evidence type="ECO:0000313" key="3">
    <source>
        <dbReference type="EMBL" id="BCL58479.1"/>
    </source>
</evidence>
<dbReference type="Pfam" id="PF00990">
    <property type="entry name" value="GGDEF"/>
    <property type="match status" value="1"/>
</dbReference>
<dbReference type="InterPro" id="IPR035919">
    <property type="entry name" value="EAL_sf"/>
</dbReference>
<organism evidence="4 5">
    <name type="scientific">Faecalibacillus intestinalis</name>
    <dbReference type="NCBI Taxonomy" id="1982626"/>
    <lineage>
        <taxon>Bacteria</taxon>
        <taxon>Bacillati</taxon>
        <taxon>Bacillota</taxon>
        <taxon>Erysipelotrichia</taxon>
        <taxon>Erysipelotrichales</taxon>
        <taxon>Coprobacillaceae</taxon>
        <taxon>Faecalibacillus</taxon>
    </lineage>
</organism>
<dbReference type="InterPro" id="IPR001633">
    <property type="entry name" value="EAL_dom"/>
</dbReference>
<dbReference type="SMART" id="SM00267">
    <property type="entry name" value="GGDEF"/>
    <property type="match status" value="1"/>
</dbReference>
<evidence type="ECO:0000313" key="4">
    <source>
        <dbReference type="EMBL" id="PST42454.1"/>
    </source>
</evidence>
<dbReference type="InterPro" id="IPR043128">
    <property type="entry name" value="Rev_trsase/Diguanyl_cyclase"/>
</dbReference>
<feature type="domain" description="GGDEF" evidence="2">
    <location>
        <begin position="155"/>
        <end position="288"/>
    </location>
</feature>
<dbReference type="EMBL" id="PYLQ01000005">
    <property type="protein sequence ID" value="PST42454.1"/>
    <property type="molecule type" value="Genomic_DNA"/>
</dbReference>
<dbReference type="SMART" id="SM00052">
    <property type="entry name" value="EAL"/>
    <property type="match status" value="1"/>
</dbReference>
<name>A0A2T3G4J0_9FIRM</name>
<dbReference type="KEGG" id="fit:Fi14EGH31_21910"/>
<dbReference type="Pfam" id="PF08447">
    <property type="entry name" value="PAS_3"/>
    <property type="match status" value="1"/>
</dbReference>
<reference evidence="3" key="2">
    <citation type="journal article" date="2020" name="Microbiol. Resour. Announc.">
        <title>Complete Genome Sequence of Faecalibacillus intestinalis JCM 34082, Isolated from Feces from a Healthy Japanese Female.</title>
        <authorList>
            <person name="Sakamoto M."/>
            <person name="Ikeyama N."/>
            <person name="Toyoda A."/>
            <person name="Murakami T."/>
            <person name="Mori H."/>
            <person name="Ohkuma M."/>
        </authorList>
    </citation>
    <scope>NUCLEOTIDE SEQUENCE</scope>
    <source>
        <strain evidence="3">14EGH31</strain>
    </source>
</reference>
<dbReference type="Proteomes" id="UP000593842">
    <property type="component" value="Chromosome"/>
</dbReference>
<dbReference type="Gene3D" id="3.30.70.270">
    <property type="match status" value="1"/>
</dbReference>
<evidence type="ECO:0000259" key="1">
    <source>
        <dbReference type="PROSITE" id="PS50883"/>
    </source>
</evidence>
<evidence type="ECO:0000313" key="6">
    <source>
        <dbReference type="Proteomes" id="UP000593842"/>
    </source>
</evidence>
<dbReference type="Gene3D" id="3.30.450.20">
    <property type="entry name" value="PAS domain"/>
    <property type="match status" value="1"/>
</dbReference>
<dbReference type="SUPFAM" id="SSF55073">
    <property type="entry name" value="Nucleotide cyclase"/>
    <property type="match status" value="1"/>
</dbReference>
<feature type="domain" description="EAL" evidence="1">
    <location>
        <begin position="297"/>
        <end position="552"/>
    </location>
</feature>
<dbReference type="PROSITE" id="PS50883">
    <property type="entry name" value="EAL"/>
    <property type="match status" value="1"/>
</dbReference>
<dbReference type="Proteomes" id="UP000240974">
    <property type="component" value="Unassembled WGS sequence"/>
</dbReference>
<dbReference type="PANTHER" id="PTHR33121:SF70">
    <property type="entry name" value="SIGNALING PROTEIN YKOW"/>
    <property type="match status" value="1"/>
</dbReference>